<evidence type="ECO:0000256" key="1">
    <source>
        <dbReference type="SAM" id="Coils"/>
    </source>
</evidence>
<proteinExistence type="predicted"/>
<keyword evidence="1" id="KW-0175">Coiled coil</keyword>
<evidence type="ECO:0000313" key="3">
    <source>
        <dbReference type="EMBL" id="GBC07757.1"/>
    </source>
</evidence>
<feature type="compositionally biased region" description="Basic residues" evidence="2">
    <location>
        <begin position="99"/>
        <end position="114"/>
    </location>
</feature>
<protein>
    <submittedName>
        <fullName evidence="3">Uncharacterized protein</fullName>
    </submittedName>
</protein>
<evidence type="ECO:0000313" key="4">
    <source>
        <dbReference type="Proteomes" id="UP000247702"/>
    </source>
</evidence>
<reference evidence="3 4" key="1">
    <citation type="submission" date="2017-11" db="EMBL/GenBank/DDBJ databases">
        <title>The genome of Rhizophagus clarus HR1 reveals common genetic basis of auxotrophy among arbuscular mycorrhizal fungi.</title>
        <authorList>
            <person name="Kobayashi Y."/>
        </authorList>
    </citation>
    <scope>NUCLEOTIDE SEQUENCE [LARGE SCALE GENOMIC DNA]</scope>
    <source>
        <strain evidence="3 4">HR1</strain>
    </source>
</reference>
<feature type="coiled-coil region" evidence="1">
    <location>
        <begin position="23"/>
        <end position="50"/>
    </location>
</feature>
<organism evidence="3 4">
    <name type="scientific">Rhizophagus clarus</name>
    <dbReference type="NCBI Taxonomy" id="94130"/>
    <lineage>
        <taxon>Eukaryota</taxon>
        <taxon>Fungi</taxon>
        <taxon>Fungi incertae sedis</taxon>
        <taxon>Mucoromycota</taxon>
        <taxon>Glomeromycotina</taxon>
        <taxon>Glomeromycetes</taxon>
        <taxon>Glomerales</taxon>
        <taxon>Glomeraceae</taxon>
        <taxon>Rhizophagus</taxon>
    </lineage>
</organism>
<sequence>MRNRVFSIGEELKKQLEDYHPQYNTLEKRVRKLERDVHSFKVELRDLDESVDRETVVDLIYKIVPILINEKSKGSAYSSESSEDSDSVEIIEVREKKAVPHKQRRRARPKKVKRLSNSSEFSSSDSDIDEIVKMIKHQRIQKHLTRRKDQEKNAYNKKSCSAMLTIDNPLEAGDTLNWSDQTPPPTSPTLEPEKGKDNPVPVQENQLLNEFFEEYKEYKAHTSLSGPDLRREVMKKVFFRSLNQEAKIQLAPEEHSDPFQRLSEILVKLDVPSNLRLQILLG</sequence>
<comment type="caution">
    <text evidence="3">The sequence shown here is derived from an EMBL/GenBank/DDBJ whole genome shotgun (WGS) entry which is preliminary data.</text>
</comment>
<accession>A0A2Z6SLI0</accession>
<dbReference type="Proteomes" id="UP000247702">
    <property type="component" value="Unassembled WGS sequence"/>
</dbReference>
<evidence type="ECO:0000256" key="2">
    <source>
        <dbReference type="SAM" id="MobiDB-lite"/>
    </source>
</evidence>
<keyword evidence="4" id="KW-1185">Reference proteome</keyword>
<dbReference type="AlphaFoldDB" id="A0A2Z6SLI0"/>
<dbReference type="EMBL" id="BEXD01004168">
    <property type="protein sequence ID" value="GBC07757.1"/>
    <property type="molecule type" value="Genomic_DNA"/>
</dbReference>
<name>A0A2Z6SLI0_9GLOM</name>
<feature type="region of interest" description="Disordered" evidence="2">
    <location>
        <begin position="94"/>
        <end position="124"/>
    </location>
</feature>
<feature type="region of interest" description="Disordered" evidence="2">
    <location>
        <begin position="171"/>
        <end position="198"/>
    </location>
</feature>
<gene>
    <name evidence="3" type="ORF">RclHR1_07680011</name>
</gene>